<evidence type="ECO:0000313" key="7">
    <source>
        <dbReference type="Proteomes" id="UP000295499"/>
    </source>
</evidence>
<evidence type="ECO:0000313" key="6">
    <source>
        <dbReference type="EMBL" id="TDO19637.1"/>
    </source>
</evidence>
<evidence type="ECO:0000256" key="4">
    <source>
        <dbReference type="RuleBase" id="RU003915"/>
    </source>
</evidence>
<comment type="catalytic activity">
    <reaction evidence="1 3 4">
        <text>[protein]-peptidylproline (omega=180) = [protein]-peptidylproline (omega=0)</text>
        <dbReference type="Rhea" id="RHEA:16237"/>
        <dbReference type="Rhea" id="RHEA-COMP:10747"/>
        <dbReference type="Rhea" id="RHEA-COMP:10748"/>
        <dbReference type="ChEBI" id="CHEBI:83833"/>
        <dbReference type="ChEBI" id="CHEBI:83834"/>
        <dbReference type="EC" id="5.2.1.8"/>
    </reaction>
</comment>
<organism evidence="6 7">
    <name type="scientific">Pedobacter duraquae</name>
    <dbReference type="NCBI Taxonomy" id="425511"/>
    <lineage>
        <taxon>Bacteria</taxon>
        <taxon>Pseudomonadati</taxon>
        <taxon>Bacteroidota</taxon>
        <taxon>Sphingobacteriia</taxon>
        <taxon>Sphingobacteriales</taxon>
        <taxon>Sphingobacteriaceae</taxon>
        <taxon>Pedobacter</taxon>
    </lineage>
</organism>
<evidence type="ECO:0000256" key="1">
    <source>
        <dbReference type="ARBA" id="ARBA00000971"/>
    </source>
</evidence>
<protein>
    <recommendedName>
        <fullName evidence="4">Peptidyl-prolyl cis-trans isomerase</fullName>
        <ecNumber evidence="4">5.2.1.8</ecNumber>
    </recommendedName>
</protein>
<dbReference type="SUPFAM" id="SSF54534">
    <property type="entry name" value="FKBP-like"/>
    <property type="match status" value="1"/>
</dbReference>
<dbReference type="EC" id="5.2.1.8" evidence="4"/>
<comment type="similarity">
    <text evidence="4">Belongs to the FKBP-type PPIase family.</text>
</comment>
<dbReference type="Gene3D" id="3.10.50.40">
    <property type="match status" value="1"/>
</dbReference>
<comment type="caution">
    <text evidence="6">The sequence shown here is derived from an EMBL/GenBank/DDBJ whole genome shotgun (WGS) entry which is preliminary data.</text>
</comment>
<name>A0A4R6IDF9_9SPHI</name>
<evidence type="ECO:0000256" key="3">
    <source>
        <dbReference type="PROSITE-ProRule" id="PRU00277"/>
    </source>
</evidence>
<keyword evidence="7" id="KW-1185">Reference proteome</keyword>
<proteinExistence type="inferred from homology"/>
<evidence type="ECO:0000259" key="5">
    <source>
        <dbReference type="PROSITE" id="PS50059"/>
    </source>
</evidence>
<dbReference type="AlphaFoldDB" id="A0A4R6IDF9"/>
<keyword evidence="3 4" id="KW-0413">Isomerase</keyword>
<dbReference type="InterPro" id="IPR001179">
    <property type="entry name" value="PPIase_FKBP_dom"/>
</dbReference>
<keyword evidence="2 3" id="KW-0697">Rotamase</keyword>
<sequence>MCMVLMLALVSCEKPVAYDKTVQLKLDVDSIERFVKANGIAVTNDGTGLFSQILTKVDGTGTLEGTDMLTVTYTGRLLNGVVVERLATPDSLLYSSVTEGWRNGLKKIPMGGRIRLIIPSTMAYTNKTVGLIPANSNLDYTIDLIKITKLKTVKN</sequence>
<dbReference type="GO" id="GO:0003755">
    <property type="term" value="F:peptidyl-prolyl cis-trans isomerase activity"/>
    <property type="evidence" value="ECO:0007669"/>
    <property type="project" value="UniProtKB-UniRule"/>
</dbReference>
<reference evidence="6 7" key="1">
    <citation type="submission" date="2019-03" db="EMBL/GenBank/DDBJ databases">
        <title>Genomic Encyclopedia of Archaeal and Bacterial Type Strains, Phase II (KMG-II): from individual species to whole genera.</title>
        <authorList>
            <person name="Goeker M."/>
        </authorList>
    </citation>
    <scope>NUCLEOTIDE SEQUENCE [LARGE SCALE GENOMIC DNA]</scope>
    <source>
        <strain evidence="6 7">DSM 19034</strain>
    </source>
</reference>
<dbReference type="Pfam" id="PF00254">
    <property type="entry name" value="FKBP_C"/>
    <property type="match status" value="1"/>
</dbReference>
<dbReference type="Proteomes" id="UP000295499">
    <property type="component" value="Unassembled WGS sequence"/>
</dbReference>
<dbReference type="EMBL" id="SNWM01000006">
    <property type="protein sequence ID" value="TDO19637.1"/>
    <property type="molecule type" value="Genomic_DNA"/>
</dbReference>
<evidence type="ECO:0000256" key="2">
    <source>
        <dbReference type="ARBA" id="ARBA00023110"/>
    </source>
</evidence>
<gene>
    <name evidence="6" type="ORF">CLV32_4260</name>
</gene>
<feature type="domain" description="PPIase FKBP-type" evidence="5">
    <location>
        <begin position="66"/>
        <end position="148"/>
    </location>
</feature>
<dbReference type="PROSITE" id="PS50059">
    <property type="entry name" value="FKBP_PPIASE"/>
    <property type="match status" value="1"/>
</dbReference>
<dbReference type="InterPro" id="IPR046357">
    <property type="entry name" value="PPIase_dom_sf"/>
</dbReference>
<accession>A0A4R6IDF9</accession>